<evidence type="ECO:0000256" key="2">
    <source>
        <dbReference type="ARBA" id="ARBA00022898"/>
    </source>
</evidence>
<keyword evidence="3" id="KW-0413">Isomerase</keyword>
<dbReference type="Pfam" id="PF00842">
    <property type="entry name" value="Ala_racemase_C"/>
    <property type="match status" value="1"/>
</dbReference>
<comment type="cofactor">
    <cofactor evidence="1 4">
        <name>pyridoxal 5'-phosphate</name>
        <dbReference type="ChEBI" id="CHEBI:597326"/>
    </cofactor>
</comment>
<dbReference type="SMART" id="SM01005">
    <property type="entry name" value="Ala_racemase_C"/>
    <property type="match status" value="1"/>
</dbReference>
<evidence type="ECO:0000313" key="8">
    <source>
        <dbReference type="Proteomes" id="UP000192731"/>
    </source>
</evidence>
<dbReference type="FunFam" id="3.20.20.10:FF:000002">
    <property type="entry name" value="Alanine racemase"/>
    <property type="match status" value="1"/>
</dbReference>
<dbReference type="PRINTS" id="PR00992">
    <property type="entry name" value="ALARACEMASE"/>
</dbReference>
<evidence type="ECO:0000259" key="6">
    <source>
        <dbReference type="SMART" id="SM01005"/>
    </source>
</evidence>
<feature type="binding site" evidence="5">
    <location>
        <position position="128"/>
    </location>
    <ligand>
        <name>substrate</name>
    </ligand>
</feature>
<dbReference type="NCBIfam" id="TIGR00492">
    <property type="entry name" value="alr"/>
    <property type="match status" value="1"/>
</dbReference>
<dbReference type="SUPFAM" id="SSF50621">
    <property type="entry name" value="Alanine racemase C-terminal domain-like"/>
    <property type="match status" value="1"/>
</dbReference>
<dbReference type="AlphaFoldDB" id="A0A1W1UZ15"/>
<dbReference type="InterPro" id="IPR029066">
    <property type="entry name" value="PLP-binding_barrel"/>
</dbReference>
<feature type="domain" description="Alanine racemase C-terminal" evidence="6">
    <location>
        <begin position="235"/>
        <end position="366"/>
    </location>
</feature>
<dbReference type="STRING" id="656914.SAMN00017405_1147"/>
<dbReference type="GO" id="GO:0005829">
    <property type="term" value="C:cytosol"/>
    <property type="evidence" value="ECO:0007669"/>
    <property type="project" value="TreeGrafter"/>
</dbReference>
<dbReference type="InterPro" id="IPR001608">
    <property type="entry name" value="Ala_racemase_N"/>
</dbReference>
<dbReference type="SUPFAM" id="SSF51419">
    <property type="entry name" value="PLP-binding barrel"/>
    <property type="match status" value="1"/>
</dbReference>
<evidence type="ECO:0000256" key="5">
    <source>
        <dbReference type="PIRSR" id="PIRSR600821-52"/>
    </source>
</evidence>
<protein>
    <submittedName>
        <fullName evidence="7">Alanine racemase</fullName>
    </submittedName>
</protein>
<feature type="binding site" evidence="5">
    <location>
        <position position="329"/>
    </location>
    <ligand>
        <name>substrate</name>
    </ligand>
</feature>
<dbReference type="Proteomes" id="UP000192731">
    <property type="component" value="Unassembled WGS sequence"/>
</dbReference>
<keyword evidence="8" id="KW-1185">Reference proteome</keyword>
<feature type="modified residue" description="N6-(pyridoxal phosphate)lysine" evidence="4">
    <location>
        <position position="34"/>
    </location>
</feature>
<dbReference type="PANTHER" id="PTHR30511:SF0">
    <property type="entry name" value="ALANINE RACEMASE, CATABOLIC-RELATED"/>
    <property type="match status" value="1"/>
</dbReference>
<dbReference type="GO" id="GO:0008784">
    <property type="term" value="F:alanine racemase activity"/>
    <property type="evidence" value="ECO:0007669"/>
    <property type="project" value="InterPro"/>
</dbReference>
<dbReference type="InterPro" id="IPR020622">
    <property type="entry name" value="Ala_racemase_pyridoxalP-BS"/>
</dbReference>
<accession>A0A1W1UZ15</accession>
<dbReference type="GO" id="GO:0030170">
    <property type="term" value="F:pyridoxal phosphate binding"/>
    <property type="evidence" value="ECO:0007669"/>
    <property type="project" value="TreeGrafter"/>
</dbReference>
<evidence type="ECO:0000256" key="3">
    <source>
        <dbReference type="ARBA" id="ARBA00023235"/>
    </source>
</evidence>
<dbReference type="PANTHER" id="PTHR30511">
    <property type="entry name" value="ALANINE RACEMASE"/>
    <property type="match status" value="1"/>
</dbReference>
<dbReference type="Gene3D" id="2.40.37.10">
    <property type="entry name" value="Lyase, Ornithine Decarboxylase, Chain A, domain 1"/>
    <property type="match status" value="1"/>
</dbReference>
<reference evidence="7 8" key="1">
    <citation type="submission" date="2017-04" db="EMBL/GenBank/DDBJ databases">
        <authorList>
            <person name="Afonso C.L."/>
            <person name="Miller P.J."/>
            <person name="Scott M.A."/>
            <person name="Spackman E."/>
            <person name="Goraichik I."/>
            <person name="Dimitrov K.M."/>
            <person name="Suarez D.L."/>
            <person name="Swayne D.E."/>
        </authorList>
    </citation>
    <scope>NUCLEOTIDE SEQUENCE [LARGE SCALE GENOMIC DNA]</scope>
    <source>
        <strain evidence="7 8">DSM 11270</strain>
    </source>
</reference>
<dbReference type="PROSITE" id="PS00395">
    <property type="entry name" value="ALANINE_RACEMASE"/>
    <property type="match status" value="1"/>
</dbReference>
<sequence length="386" mass="43779">MDKWVEVNLDKIANNFLEVRNFVADETKILGVVKADAYGHGIIESSRELQRQGIDYLGVTEVSEGIKLRRAGIFVPILIFSSCLEEELEYTKRYNLTITLNNLELIQFIVGKQIELKVHLKVETGLGRTGIKVGQLPEIIDILKENPQIEVEGLYTHLATAMWREKSFVDKQFSEFNKAIKLLTEKGVSIPLKHICNSSALVKYPKMHLDMVRAGTILYGQDEGGQVFSGKMQDPWSLKAKVIYLNQLEKGHSVGYERIYVLKRKSKIAVVAIGFYHGFSVEPIAHPKKILDLTKILAKTFLRFINHPRMKTYGYIKGKRVPVVGKVGMQLTMLDVTDVVDIQIGDIVELTARRTNLSTLIPKLYIKENEIISQSSYEEISTLEVQ</sequence>
<dbReference type="EMBL" id="FWWT01000013">
    <property type="protein sequence ID" value="SMB86337.1"/>
    <property type="molecule type" value="Genomic_DNA"/>
</dbReference>
<name>A0A1W1UZ15_DESTI</name>
<dbReference type="InterPro" id="IPR009006">
    <property type="entry name" value="Ala_racemase/Decarboxylase_C"/>
</dbReference>
<dbReference type="Gene3D" id="3.20.20.10">
    <property type="entry name" value="Alanine racemase"/>
    <property type="match status" value="1"/>
</dbReference>
<organism evidence="7 8">
    <name type="scientific">Desulfonispora thiosulfatigenes DSM 11270</name>
    <dbReference type="NCBI Taxonomy" id="656914"/>
    <lineage>
        <taxon>Bacteria</taxon>
        <taxon>Bacillati</taxon>
        <taxon>Bacillota</taxon>
        <taxon>Clostridia</taxon>
        <taxon>Eubacteriales</taxon>
        <taxon>Peptococcaceae</taxon>
        <taxon>Desulfonispora</taxon>
    </lineage>
</organism>
<dbReference type="GO" id="GO:0030632">
    <property type="term" value="P:D-alanine biosynthetic process"/>
    <property type="evidence" value="ECO:0007669"/>
    <property type="project" value="TreeGrafter"/>
</dbReference>
<dbReference type="Pfam" id="PF01168">
    <property type="entry name" value="Ala_racemase_N"/>
    <property type="match status" value="1"/>
</dbReference>
<proteinExistence type="predicted"/>
<keyword evidence="2 4" id="KW-0663">Pyridoxal phosphate</keyword>
<dbReference type="InterPro" id="IPR000821">
    <property type="entry name" value="Ala_racemase"/>
</dbReference>
<dbReference type="InterPro" id="IPR011079">
    <property type="entry name" value="Ala_racemase_C"/>
</dbReference>
<evidence type="ECO:0000313" key="7">
    <source>
        <dbReference type="EMBL" id="SMB86337.1"/>
    </source>
</evidence>
<dbReference type="CDD" id="cd00430">
    <property type="entry name" value="PLPDE_III_AR"/>
    <property type="match status" value="1"/>
</dbReference>
<dbReference type="OrthoDB" id="9813814at2"/>
<gene>
    <name evidence="7" type="ORF">SAMN00017405_1147</name>
</gene>
<evidence type="ECO:0000256" key="1">
    <source>
        <dbReference type="ARBA" id="ARBA00001933"/>
    </source>
</evidence>
<evidence type="ECO:0000256" key="4">
    <source>
        <dbReference type="PIRSR" id="PIRSR600821-50"/>
    </source>
</evidence>